<name>J5K8M7_9GAMM</name>
<organism evidence="2 3">
    <name type="scientific">SAR86 cluster bacterium SAR86A</name>
    <dbReference type="NCBI Taxonomy" id="1123866"/>
    <lineage>
        <taxon>Bacteria</taxon>
        <taxon>Pseudomonadati</taxon>
        <taxon>Pseudomonadota</taxon>
        <taxon>Gammaproteobacteria</taxon>
        <taxon>SAR86 cluster</taxon>
    </lineage>
</organism>
<evidence type="ECO:0000313" key="2">
    <source>
        <dbReference type="EMBL" id="EJP72033.1"/>
    </source>
</evidence>
<dbReference type="AlphaFoldDB" id="J5K8M7"/>
<keyword evidence="1" id="KW-0812">Transmembrane</keyword>
<gene>
    <name evidence="2" type="ORF">NT01SARS_0518</name>
</gene>
<dbReference type="Proteomes" id="UP000010305">
    <property type="component" value="Unassembled WGS sequence"/>
</dbReference>
<dbReference type="Pfam" id="PF11174">
    <property type="entry name" value="DUF2970"/>
    <property type="match status" value="1"/>
</dbReference>
<dbReference type="STRING" id="1123866.NT01SARS_0518"/>
<dbReference type="InterPro" id="IPR021344">
    <property type="entry name" value="DUF2970"/>
</dbReference>
<evidence type="ECO:0008006" key="4">
    <source>
        <dbReference type="Google" id="ProtNLM"/>
    </source>
</evidence>
<reference evidence="2 3" key="1">
    <citation type="journal article" date="2012" name="ISME J.">
        <title>Genomic insights to SAR86, an abundant and uncultivated marine bacterial lineage.</title>
        <authorList>
            <person name="Dupont C.L."/>
            <person name="Rusch D.B."/>
            <person name="Yooseph S."/>
            <person name="Lombardo M.J."/>
            <person name="Richter R.A."/>
            <person name="Valas R."/>
            <person name="Novotny M."/>
            <person name="Yee-Greenbaum J."/>
            <person name="Selengut J.D."/>
            <person name="Haft D.H."/>
            <person name="Halpern A.L."/>
            <person name="Lasken R.S."/>
            <person name="Nealson K."/>
            <person name="Friedman R."/>
            <person name="Venter J.C."/>
        </authorList>
    </citation>
    <scope>NUCLEOTIDE SEQUENCE [LARGE SCALE GENOMIC DNA]</scope>
</reference>
<keyword evidence="1" id="KW-0472">Membrane</keyword>
<keyword evidence="1" id="KW-1133">Transmembrane helix</keyword>
<evidence type="ECO:0000313" key="3">
    <source>
        <dbReference type="Proteomes" id="UP000010305"/>
    </source>
</evidence>
<dbReference type="HOGENOM" id="CLU_211072_0_0_6"/>
<proteinExistence type="predicted"/>
<evidence type="ECO:0000256" key="1">
    <source>
        <dbReference type="SAM" id="Phobius"/>
    </source>
</evidence>
<sequence>MWFKRIINSFFGIRKKNDLENDLKNVNLFKLIILFIALNIFFISFVLTITRIFL</sequence>
<protein>
    <recommendedName>
        <fullName evidence="4">DUF2970 domain-containing protein</fullName>
    </recommendedName>
</protein>
<feature type="transmembrane region" description="Helical" evidence="1">
    <location>
        <begin position="28"/>
        <end position="49"/>
    </location>
</feature>
<accession>J5K8M7</accession>
<dbReference type="EMBL" id="JH611156">
    <property type="protein sequence ID" value="EJP72033.1"/>
    <property type="molecule type" value="Genomic_DNA"/>
</dbReference>